<evidence type="ECO:0000256" key="5">
    <source>
        <dbReference type="ARBA" id="ARBA00022984"/>
    </source>
</evidence>
<keyword evidence="4" id="KW-0133">Cell shape</keyword>
<evidence type="ECO:0000313" key="10">
    <source>
        <dbReference type="EMBL" id="AIR98462.1"/>
    </source>
</evidence>
<keyword evidence="5" id="KW-0573">Peptidoglycan synthesis</keyword>
<evidence type="ECO:0000256" key="8">
    <source>
        <dbReference type="SAM" id="MobiDB-lite"/>
    </source>
</evidence>
<dbReference type="PANTHER" id="PTHR47019">
    <property type="entry name" value="LIPID II FLIPPASE MURJ"/>
    <property type="match status" value="1"/>
</dbReference>
<sequence length="844" mass="84154">MTVTPPRVPRPDGREDSGQQEAPRVPAGAAGAVGAASAVGAAGAPVTASAPIAAGTPVAPVAPETAETPEDPENPENPESAESAESAENPESAESAESAEVSNSPGSPDARSSVVVPDAPETAGPAGTPDAPETTGPAGTPETTGPAGTPETTGPAGTPDAPDSPAAPSAPAAAEARETPESPDVEAQATSTAPEAPEAPATPATSSAPEAPETPQAPATPVTPTAPEAPKTPETPAASVTPTAPDAPETPHAPATPATPTAPDAPGIPETPAAPAPLAVPPARTAAPDPALPTALHPTPARTAEPEAPQASGSPQNVKQDVQESRGFLARAALLTAVLSIAGSVLGLARDQALARLFGAGSDTDAFLVAWTVPEFAATLLIEDGLAFVLVPAFSLALARRARGAGGDPVRALVAATAPRLLLALAAVAALVVAAAPHLVAALAPGLPDPALAVDCTRLTATCVLSFGLAGYCSAALRAHRRFLAPASIYVAYNTAIITGMFVLGGRWGVRSAAVGVAAGGCLMVAVQVPSLLRQLGRRSASAPGGEAGDGARPVALALVATVLLFALCRQSQVLIERYLASHLSAGAISHLNYAQKVAQIPMTMSLMLCTVTFPVVARALADGDSERARARVERDLALAASVVLLGTAAVVACAPQIVEVLFQRGAFTAGDTAATARVMRVYALGLLGQTLVGALIRSYFGAGRPTWYPVVAMALGIVATSWIGAWAVGPWGTCGIAAANAAGISLTAALLLAGTRRRGVVPIRVRPVLGELSRPLRAALVATLAGAFAASRPAAPGLSLAAGLLTVTVVFALLGRALGAQGVAPAFRFVRSVTRRLAHGRIR</sequence>
<feature type="transmembrane region" description="Helical" evidence="9">
    <location>
        <begin position="801"/>
        <end position="820"/>
    </location>
</feature>
<evidence type="ECO:0000256" key="7">
    <source>
        <dbReference type="ARBA" id="ARBA00023136"/>
    </source>
</evidence>
<dbReference type="PANTHER" id="PTHR47019:SF1">
    <property type="entry name" value="LIPID II FLIPPASE MURJ"/>
    <property type="match status" value="1"/>
</dbReference>
<dbReference type="eggNOG" id="COG3266">
    <property type="taxonomic scope" value="Bacteria"/>
</dbReference>
<feature type="compositionally biased region" description="Low complexity" evidence="8">
    <location>
        <begin position="77"/>
        <end position="105"/>
    </location>
</feature>
<dbReference type="GO" id="GO:0008360">
    <property type="term" value="P:regulation of cell shape"/>
    <property type="evidence" value="ECO:0007669"/>
    <property type="project" value="UniProtKB-KW"/>
</dbReference>
<dbReference type="Pfam" id="PF03023">
    <property type="entry name" value="MurJ"/>
    <property type="match status" value="1"/>
</dbReference>
<feature type="transmembrane region" description="Helical" evidence="9">
    <location>
        <begin position="736"/>
        <end position="756"/>
    </location>
</feature>
<keyword evidence="3 9" id="KW-0812">Transmembrane</keyword>
<dbReference type="KEGG" id="sgu:SGLAU_12330"/>
<evidence type="ECO:0000256" key="2">
    <source>
        <dbReference type="ARBA" id="ARBA00022475"/>
    </source>
</evidence>
<evidence type="ECO:0000256" key="6">
    <source>
        <dbReference type="ARBA" id="ARBA00022989"/>
    </source>
</evidence>
<feature type="compositionally biased region" description="Acidic residues" evidence="8">
    <location>
        <begin position="67"/>
        <end position="76"/>
    </location>
</feature>
<evidence type="ECO:0000256" key="1">
    <source>
        <dbReference type="ARBA" id="ARBA00004651"/>
    </source>
</evidence>
<feature type="transmembrane region" description="Helical" evidence="9">
    <location>
        <begin position="708"/>
        <end position="730"/>
    </location>
</feature>
<feature type="region of interest" description="Disordered" evidence="8">
    <location>
        <begin position="1"/>
        <end position="322"/>
    </location>
</feature>
<feature type="transmembrane region" description="Helical" evidence="9">
    <location>
        <begin position="489"/>
        <end position="508"/>
    </location>
</feature>
<feature type="transmembrane region" description="Helical" evidence="9">
    <location>
        <begin position="637"/>
        <end position="659"/>
    </location>
</feature>
<dbReference type="GO" id="GO:0015648">
    <property type="term" value="F:lipid-linked peptidoglycan transporter activity"/>
    <property type="evidence" value="ECO:0007669"/>
    <property type="project" value="TreeGrafter"/>
</dbReference>
<comment type="subcellular location">
    <subcellularLocation>
        <location evidence="1">Cell membrane</location>
        <topology evidence="1">Multi-pass membrane protein</topology>
    </subcellularLocation>
</comment>
<organism evidence="10 11">
    <name type="scientific">Streptomyces glaucescens</name>
    <dbReference type="NCBI Taxonomy" id="1907"/>
    <lineage>
        <taxon>Bacteria</taxon>
        <taxon>Bacillati</taxon>
        <taxon>Actinomycetota</taxon>
        <taxon>Actinomycetes</taxon>
        <taxon>Kitasatosporales</taxon>
        <taxon>Streptomycetaceae</taxon>
        <taxon>Streptomyces</taxon>
    </lineage>
</organism>
<evidence type="ECO:0000256" key="3">
    <source>
        <dbReference type="ARBA" id="ARBA00022692"/>
    </source>
</evidence>
<feature type="transmembrane region" description="Helical" evidence="9">
    <location>
        <begin position="376"/>
        <end position="399"/>
    </location>
</feature>
<evidence type="ECO:0000256" key="4">
    <source>
        <dbReference type="ARBA" id="ARBA00022960"/>
    </source>
</evidence>
<dbReference type="PRINTS" id="PR01806">
    <property type="entry name" value="VIRFACTRMVIN"/>
</dbReference>
<dbReference type="AlphaFoldDB" id="A0A089X3R1"/>
<keyword evidence="7 9" id="KW-0472">Membrane</keyword>
<gene>
    <name evidence="10" type="ORF">SGLAU_12330</name>
</gene>
<dbReference type="OrthoDB" id="3695748at2"/>
<dbReference type="GO" id="GO:0009252">
    <property type="term" value="P:peptidoglycan biosynthetic process"/>
    <property type="evidence" value="ECO:0007669"/>
    <property type="project" value="UniProtKB-KW"/>
</dbReference>
<protein>
    <submittedName>
        <fullName evidence="10">Integral membrane protein</fullName>
    </submittedName>
</protein>
<dbReference type="HOGENOM" id="CLU_337359_0_0_11"/>
<evidence type="ECO:0000256" key="9">
    <source>
        <dbReference type="SAM" id="Phobius"/>
    </source>
</evidence>
<dbReference type="EMBL" id="CP009438">
    <property type="protein sequence ID" value="AIR98462.1"/>
    <property type="molecule type" value="Genomic_DNA"/>
</dbReference>
<feature type="compositionally biased region" description="Low complexity" evidence="8">
    <location>
        <begin position="186"/>
        <end position="271"/>
    </location>
</feature>
<dbReference type="eggNOG" id="COG0728">
    <property type="taxonomic scope" value="Bacteria"/>
</dbReference>
<feature type="transmembrane region" description="Helical" evidence="9">
    <location>
        <begin position="679"/>
        <end position="701"/>
    </location>
</feature>
<keyword evidence="11" id="KW-1185">Reference proteome</keyword>
<reference evidence="11" key="1">
    <citation type="journal article" date="2015" name="J. Biotechnol.">
        <title>Complete genome sequence of the actinobacterium Streptomyces glaucescens GLA.O (DSM 40922) consisting of a linear chromosome and one linear plasmid.</title>
        <authorList>
            <person name="Ortseifen V."/>
            <person name="Winkler A."/>
            <person name="Albersmeier A."/>
            <person name="Wendler S."/>
            <person name="Puhler A."/>
            <person name="Kalinowski J."/>
            <person name="Ruckert C."/>
        </authorList>
    </citation>
    <scope>NUCLEOTIDE SEQUENCE [LARGE SCALE GENOMIC DNA]</scope>
    <source>
        <strain evidence="11">DSM 40922 / GLA O</strain>
    </source>
</reference>
<feature type="compositionally biased region" description="Low complexity" evidence="8">
    <location>
        <begin position="281"/>
        <end position="311"/>
    </location>
</feature>
<keyword evidence="6 9" id="KW-1133">Transmembrane helix</keyword>
<dbReference type="InterPro" id="IPR051050">
    <property type="entry name" value="Lipid_II_flippase_MurJ/MviN"/>
</dbReference>
<dbReference type="Proteomes" id="UP000029482">
    <property type="component" value="Chromosome"/>
</dbReference>
<proteinExistence type="predicted"/>
<dbReference type="GO" id="GO:0005886">
    <property type="term" value="C:plasma membrane"/>
    <property type="evidence" value="ECO:0007669"/>
    <property type="project" value="UniProtKB-SubCell"/>
</dbReference>
<dbReference type="STRING" id="1907.SGLAU_12330"/>
<feature type="transmembrane region" description="Helical" evidence="9">
    <location>
        <begin position="459"/>
        <end position="477"/>
    </location>
</feature>
<name>A0A089X3R1_STRGA</name>
<keyword evidence="2" id="KW-1003">Cell membrane</keyword>
<dbReference type="GO" id="GO:0034204">
    <property type="term" value="P:lipid translocation"/>
    <property type="evidence" value="ECO:0007669"/>
    <property type="project" value="TreeGrafter"/>
</dbReference>
<feature type="transmembrane region" description="Helical" evidence="9">
    <location>
        <begin position="420"/>
        <end position="439"/>
    </location>
</feature>
<dbReference type="InterPro" id="IPR004268">
    <property type="entry name" value="MurJ"/>
</dbReference>
<feature type="compositionally biased region" description="Low complexity" evidence="8">
    <location>
        <begin position="22"/>
        <end position="66"/>
    </location>
</feature>
<feature type="transmembrane region" description="Helical" evidence="9">
    <location>
        <begin position="514"/>
        <end position="533"/>
    </location>
</feature>
<evidence type="ECO:0000313" key="11">
    <source>
        <dbReference type="Proteomes" id="UP000029482"/>
    </source>
</evidence>
<feature type="transmembrane region" description="Helical" evidence="9">
    <location>
        <begin position="328"/>
        <end position="349"/>
    </location>
</feature>
<accession>A0A089X3R1</accession>
<feature type="compositionally biased region" description="Low complexity" evidence="8">
    <location>
        <begin position="117"/>
        <end position="174"/>
    </location>
</feature>